<feature type="compositionally biased region" description="Low complexity" evidence="1">
    <location>
        <begin position="611"/>
        <end position="622"/>
    </location>
</feature>
<dbReference type="AlphaFoldDB" id="A0A504X7V9"/>
<dbReference type="VEuPathDB" id="TriTrypDB:LdBPK_362610.1"/>
<accession>A0A504X7V9</accession>
<evidence type="ECO:0000313" key="2">
    <source>
        <dbReference type="EMBL" id="TPP42190.1"/>
    </source>
</evidence>
<dbReference type="EMBL" id="RHLD01000002">
    <property type="protein sequence ID" value="TPP42190.1"/>
    <property type="molecule type" value="Genomic_DNA"/>
</dbReference>
<feature type="compositionally biased region" description="Low complexity" evidence="1">
    <location>
        <begin position="253"/>
        <end position="266"/>
    </location>
</feature>
<dbReference type="Proteomes" id="UP000318821">
    <property type="component" value="Unassembled WGS sequence"/>
</dbReference>
<reference evidence="3" key="1">
    <citation type="submission" date="2019-02" db="EMBL/GenBank/DDBJ databases">
        <title>FDA dAtabase for Regulatory Grade micrObial Sequences (FDA-ARGOS): Supporting development and validation of Infectious Disease Dx tests.</title>
        <authorList>
            <person name="Duncan R."/>
            <person name="Fisher C."/>
            <person name="Tallon L."/>
            <person name="Sadzewicz L."/>
            <person name="Sengamalay N."/>
            <person name="Ott S."/>
            <person name="Godinez A."/>
            <person name="Nagaraj S."/>
            <person name="Vavikolanu K."/>
            <person name="Vyas G."/>
            <person name="Nadendla S."/>
            <person name="Aluvathingal J."/>
            <person name="Sichtig H."/>
        </authorList>
    </citation>
    <scope>NUCLEOTIDE SEQUENCE [LARGE SCALE GENOMIC DNA]</scope>
    <source>
        <strain evidence="3">FDAARGOS_360</strain>
    </source>
</reference>
<sequence length="631" mass="68105">MDPSKRICLKNLPEGCTKREIAELVRNRTGTPIHSIDLGLDADGKTRRYAHFSCEGAKHVLEVLSAGVSLRDSTIYAHPAKAHYSFRYAEARRKREREEAEEKERLEAFWAATRQRFLDRTNGGELPKSKTPKDFYARMPIAAMLTKDADCEKSQQQKLEEDIKSPCTPSFHCISDEDPKSDRATNYSCAKPLDWSPQTPETPPVSVAELRVTAVADTSVTETTSESVTHRNELRANEGESSASGTVEKPFDGVDAAGGAAPAAVPQKAQERGSSEPLKPKRSYGTSDAVSSSSCHVDALGDLAGSVRQHHPTSTPTLGTSGSNGGGDATKHAVAAGHVDGSLPPPLSGVFFPSTACDAVTTASLVTLISSYCDVVTLVQLMRVNRSAHLLATSDAVWKPLLVSMNLPPLLAAYERDKDYYDFFVEDVITTRALHGHYTFQAANAASGSRESVSTTSGSRSAVMNRDYVSRDEDSLQDDIFNIASLQLLISAASLGQSNHLIGRVQLLLTYKNESMEVLQGSCRFSVHRRCFSLCCSAFGTVKRGPVFTVAVATVTKPWANEGFQHFSEHKNGIRLVMTPVLWEGQSPGSQITENDILVVSRPKPAPSLITSTTGSAAANSSLDAPTASRG</sequence>
<feature type="region of interest" description="Disordered" evidence="1">
    <location>
        <begin position="218"/>
        <end position="292"/>
    </location>
</feature>
<dbReference type="SUPFAM" id="SSF81383">
    <property type="entry name" value="F-box domain"/>
    <property type="match status" value="1"/>
</dbReference>
<organism evidence="2 3">
    <name type="scientific">Leishmania donovani</name>
    <dbReference type="NCBI Taxonomy" id="5661"/>
    <lineage>
        <taxon>Eukaryota</taxon>
        <taxon>Discoba</taxon>
        <taxon>Euglenozoa</taxon>
        <taxon>Kinetoplastea</taxon>
        <taxon>Metakinetoplastina</taxon>
        <taxon>Trypanosomatida</taxon>
        <taxon>Trypanosomatidae</taxon>
        <taxon>Leishmaniinae</taxon>
        <taxon>Leishmania</taxon>
    </lineage>
</organism>
<feature type="region of interest" description="Disordered" evidence="1">
    <location>
        <begin position="161"/>
        <end position="204"/>
    </location>
</feature>
<feature type="region of interest" description="Disordered" evidence="1">
    <location>
        <begin position="306"/>
        <end position="329"/>
    </location>
</feature>
<dbReference type="VEuPathDB" id="TriTrypDB:LdCL_360032100"/>
<dbReference type="VEuPathDB" id="TriTrypDB:LdBPK_362620.1"/>
<dbReference type="VEuPathDB" id="TriTrypDB:LdCL_360032200"/>
<feature type="compositionally biased region" description="Basic and acidic residues" evidence="1">
    <location>
        <begin position="228"/>
        <end position="238"/>
    </location>
</feature>
<proteinExistence type="predicted"/>
<evidence type="ECO:0000256" key="1">
    <source>
        <dbReference type="SAM" id="MobiDB-lite"/>
    </source>
</evidence>
<gene>
    <name evidence="2" type="ORF">CGC20_28660</name>
</gene>
<feature type="compositionally biased region" description="Low complexity" evidence="1">
    <location>
        <begin position="218"/>
        <end position="227"/>
    </location>
</feature>
<dbReference type="VEuPathDB" id="TriTrypDB:LDHU3_36.3580"/>
<feature type="region of interest" description="Disordered" evidence="1">
    <location>
        <begin position="609"/>
        <end position="631"/>
    </location>
</feature>
<name>A0A504X7V9_LEIDO</name>
<protein>
    <submittedName>
        <fullName evidence="2">Uncharacterized protein</fullName>
    </submittedName>
</protein>
<feature type="compositionally biased region" description="Basic and acidic residues" evidence="1">
    <location>
        <begin position="174"/>
        <end position="183"/>
    </location>
</feature>
<dbReference type="InterPro" id="IPR036047">
    <property type="entry name" value="F-box-like_dom_sf"/>
</dbReference>
<dbReference type="VEuPathDB" id="TriTrypDB:LDHU3_36.3560"/>
<comment type="caution">
    <text evidence="2">The sequence shown here is derived from an EMBL/GenBank/DDBJ whole genome shotgun (WGS) entry which is preliminary data.</text>
</comment>
<evidence type="ECO:0000313" key="3">
    <source>
        <dbReference type="Proteomes" id="UP000318821"/>
    </source>
</evidence>